<organism evidence="2 3">
    <name type="scientific">Euroglyphus maynei</name>
    <name type="common">Mayne's house dust mite</name>
    <dbReference type="NCBI Taxonomy" id="6958"/>
    <lineage>
        <taxon>Eukaryota</taxon>
        <taxon>Metazoa</taxon>
        <taxon>Ecdysozoa</taxon>
        <taxon>Arthropoda</taxon>
        <taxon>Chelicerata</taxon>
        <taxon>Arachnida</taxon>
        <taxon>Acari</taxon>
        <taxon>Acariformes</taxon>
        <taxon>Sarcoptiformes</taxon>
        <taxon>Astigmata</taxon>
        <taxon>Psoroptidia</taxon>
        <taxon>Analgoidea</taxon>
        <taxon>Pyroglyphidae</taxon>
        <taxon>Pyroglyphinae</taxon>
        <taxon>Euroglyphus</taxon>
    </lineage>
</organism>
<evidence type="ECO:0000313" key="2">
    <source>
        <dbReference type="EMBL" id="OTF79430.1"/>
    </source>
</evidence>
<feature type="transmembrane region" description="Helical" evidence="1">
    <location>
        <begin position="87"/>
        <end position="108"/>
    </location>
</feature>
<reference evidence="2 3" key="1">
    <citation type="submission" date="2017-03" db="EMBL/GenBank/DDBJ databases">
        <title>Genome Survey of Euroglyphus maynei.</title>
        <authorList>
            <person name="Arlian L.G."/>
            <person name="Morgan M.S."/>
            <person name="Rider S.D."/>
        </authorList>
    </citation>
    <scope>NUCLEOTIDE SEQUENCE [LARGE SCALE GENOMIC DNA]</scope>
    <source>
        <strain evidence="2">Arlian Lab</strain>
        <tissue evidence="2">Whole body</tissue>
    </source>
</reference>
<dbReference type="Proteomes" id="UP000194236">
    <property type="component" value="Unassembled WGS sequence"/>
</dbReference>
<dbReference type="OrthoDB" id="10633241at2759"/>
<sequence>MIVFSISKQQQYTETKTFCCFIFDTLECETEILLECNKKYAKRNREETMRLFYKSCEKWSDKNLCNDPPTVDKSGEVNHTVETLYKIMMYSSIVMLVLTLAYGLWVFVEPSVDELGFYLFKKGVEEYNKFKFNRARKKWHHKPKEIRKFPPTNSPNYTKIRTGPTKKIKPSKWIGLNDNPIDNIHVDKRGIAIQQQQPMFSTPSKFSRMQMFGNYAADTDGMLSQLDLIRAWFNN</sequence>
<comment type="caution">
    <text evidence="2">The sequence shown here is derived from an EMBL/GenBank/DDBJ whole genome shotgun (WGS) entry which is preliminary data.</text>
</comment>
<keyword evidence="1" id="KW-0812">Transmembrane</keyword>
<keyword evidence="3" id="KW-1185">Reference proteome</keyword>
<gene>
    <name evidence="2" type="ORF">BLA29_003964</name>
</gene>
<keyword evidence="1" id="KW-1133">Transmembrane helix</keyword>
<dbReference type="AlphaFoldDB" id="A0A1Y3BEU3"/>
<protein>
    <submittedName>
        <fullName evidence="2">Uncharacterized protein</fullName>
    </submittedName>
</protein>
<accession>A0A1Y3BEU3</accession>
<proteinExistence type="predicted"/>
<dbReference type="EMBL" id="MUJZ01023132">
    <property type="protein sequence ID" value="OTF79430.1"/>
    <property type="molecule type" value="Genomic_DNA"/>
</dbReference>
<evidence type="ECO:0000313" key="3">
    <source>
        <dbReference type="Proteomes" id="UP000194236"/>
    </source>
</evidence>
<keyword evidence="1" id="KW-0472">Membrane</keyword>
<evidence type="ECO:0000256" key="1">
    <source>
        <dbReference type="SAM" id="Phobius"/>
    </source>
</evidence>
<name>A0A1Y3BEU3_EURMA</name>